<dbReference type="GO" id="GO:0016491">
    <property type="term" value="F:oxidoreductase activity"/>
    <property type="evidence" value="ECO:0007669"/>
    <property type="project" value="UniProtKB-KW"/>
</dbReference>
<dbReference type="InterPro" id="IPR002347">
    <property type="entry name" value="SDR_fam"/>
</dbReference>
<dbReference type="PANTHER" id="PTHR43477">
    <property type="entry name" value="DIHYDROANTICAPSIN 7-DEHYDROGENASE"/>
    <property type="match status" value="1"/>
</dbReference>
<dbReference type="RefSeq" id="WP_201682257.1">
    <property type="nucleotide sequence ID" value="NZ_JAEQNA010000001.1"/>
</dbReference>
<organism evidence="4 5">
    <name type="scientific">Ramlibacter aurantiacus</name>
    <dbReference type="NCBI Taxonomy" id="2801330"/>
    <lineage>
        <taxon>Bacteria</taxon>
        <taxon>Pseudomonadati</taxon>
        <taxon>Pseudomonadota</taxon>
        <taxon>Betaproteobacteria</taxon>
        <taxon>Burkholderiales</taxon>
        <taxon>Comamonadaceae</taxon>
        <taxon>Ramlibacter</taxon>
    </lineage>
</organism>
<dbReference type="PANTHER" id="PTHR43477:SF4">
    <property type="entry name" value="DEHYDROGENASE_REDUCTASE SDR FAMILY MEMBER 6"/>
    <property type="match status" value="1"/>
</dbReference>
<protein>
    <submittedName>
        <fullName evidence="4">SDR family oxidoreductase</fullName>
    </submittedName>
</protein>
<dbReference type="SUPFAM" id="SSF51735">
    <property type="entry name" value="NAD(P)-binding Rossmann-fold domains"/>
    <property type="match status" value="1"/>
</dbReference>
<dbReference type="InterPro" id="IPR051122">
    <property type="entry name" value="SDR_DHRS6-like"/>
</dbReference>
<comment type="caution">
    <text evidence="4">The sequence shown here is derived from an EMBL/GenBank/DDBJ whole genome shotgun (WGS) entry which is preliminary data.</text>
</comment>
<evidence type="ECO:0000256" key="1">
    <source>
        <dbReference type="ARBA" id="ARBA00006484"/>
    </source>
</evidence>
<accession>A0A936ZKY9</accession>
<keyword evidence="3" id="KW-0520">NAD</keyword>
<dbReference type="AlphaFoldDB" id="A0A936ZKY9"/>
<dbReference type="Pfam" id="PF00106">
    <property type="entry name" value="adh_short"/>
    <property type="match status" value="1"/>
</dbReference>
<dbReference type="Gene3D" id="3.40.50.720">
    <property type="entry name" value="NAD(P)-binding Rossmann-like Domain"/>
    <property type="match status" value="1"/>
</dbReference>
<dbReference type="InterPro" id="IPR036291">
    <property type="entry name" value="NAD(P)-bd_dom_sf"/>
</dbReference>
<gene>
    <name evidence="4" type="ORF">JI739_02500</name>
</gene>
<proteinExistence type="inferred from homology"/>
<keyword evidence="5" id="KW-1185">Reference proteome</keyword>
<name>A0A936ZKY9_9BURK</name>
<evidence type="ECO:0000313" key="4">
    <source>
        <dbReference type="EMBL" id="MBL0419208.1"/>
    </source>
</evidence>
<dbReference type="EMBL" id="JAEQNA010000001">
    <property type="protein sequence ID" value="MBL0419208.1"/>
    <property type="molecule type" value="Genomic_DNA"/>
</dbReference>
<evidence type="ECO:0000256" key="2">
    <source>
        <dbReference type="ARBA" id="ARBA00023002"/>
    </source>
</evidence>
<dbReference type="PRINTS" id="PR00081">
    <property type="entry name" value="GDHRDH"/>
</dbReference>
<evidence type="ECO:0000313" key="5">
    <source>
        <dbReference type="Proteomes" id="UP000613011"/>
    </source>
</evidence>
<comment type="similarity">
    <text evidence="1">Belongs to the short-chain dehydrogenases/reductases (SDR) family.</text>
</comment>
<sequence>MNDTRHVVVTGASGGIGGAIAERFAAAGCTLHLLGRDQARLAQAAEACRAAGAAAAHTHCCDVGDPDSLAAALAAPPRVDVLVNAAGNIPRLSLQDSEPAHWRGVWADKVLGAIEATRVACERMRADGGGVVVNIIGTAGVKPNPKTILTTTANAALIAFTEALGAQAVDWNVRVVGINPGLTQTARTAGLASGTGGDAYAALLKNLPFQRMATAGEVADCTWFLASPQAGYISGTVIDLDGGARWRV</sequence>
<dbReference type="CDD" id="cd05233">
    <property type="entry name" value="SDR_c"/>
    <property type="match status" value="1"/>
</dbReference>
<keyword evidence="2" id="KW-0560">Oxidoreductase</keyword>
<reference evidence="4" key="1">
    <citation type="submission" date="2021-01" db="EMBL/GenBank/DDBJ databases">
        <title>Ramlibacter sp. strain AW1 16S ribosomal RNA gene Genome sequencing and assembly.</title>
        <authorList>
            <person name="Kang M."/>
        </authorList>
    </citation>
    <scope>NUCLEOTIDE SEQUENCE</scope>
    <source>
        <strain evidence="4">AW1</strain>
    </source>
</reference>
<evidence type="ECO:0000256" key="3">
    <source>
        <dbReference type="ARBA" id="ARBA00023027"/>
    </source>
</evidence>
<dbReference type="Proteomes" id="UP000613011">
    <property type="component" value="Unassembled WGS sequence"/>
</dbReference>